<dbReference type="InterPro" id="IPR000357">
    <property type="entry name" value="HEAT"/>
</dbReference>
<dbReference type="EMBL" id="HBIS01006294">
    <property type="protein sequence ID" value="CAE0611857.1"/>
    <property type="molecule type" value="Transcribed_RNA"/>
</dbReference>
<evidence type="ECO:0000313" key="7">
    <source>
        <dbReference type="EMBL" id="CAE0611857.1"/>
    </source>
</evidence>
<name>A0A6U9RIX6_9CHLO</name>
<dbReference type="InterPro" id="IPR013932">
    <property type="entry name" value="TATA-bd_TIP120"/>
</dbReference>
<sequence length="1249" mass="138156">MSHANVRTLLDKAQSHDKDYRYMAWADLAHVVEDPTVCLDVEWERTICTSVVRGVDDPIGEVSNMAQQCLVPLVARVHEEALAKLVQALVARTCTERNGNARERNGQDAGQQAAVGAKNVLTHVECGSRAHAAVQAAAPWLQQALERERCETDVLVDVLDVIHVASVHCGTACKDAMNQWLPGLRNCLMDRRSTVRKRAMHAIAALSPHMDEDTHRKTCRDTVEGLQRHLPQSQGGPQGKTTHLHMAGSLVRQDGERMNAHVEDLLPALLQCMRDATELAEQEEDVAVEQLELSLQALEAMVRKCNPTMRPHVDDVMTIGIEYLKYDPNYHDETEAEETRSEGAGSQGEEGDYDGSDDGEEEDEYSDDEDTSWKVRRAAAKLLSAIVQSMPDKLCYLYENLTSTLLQRMKEREENVRVDVYQVLVDLLRQTGVSDLRSAKIPQKPGHYLQQALPPLLHNVNKELRGKSGKGKLAALQLLHQLVTCLPGGLAEHVKTVLPELLKMVAEEGSASNIKIEALVVVRLLLDSHDAWNFRAHVHDLSKVLLDATKEKYYRVTAEALRCCRSLAVLLKLEQDGGEADRQDLVPQLYSCVLFRLSEQDQDLLVKEEAIRCMATVVSCLHKSIGEQVHAGLQVMLDRTRNEVTRLTAIKAFGTIALSPARECITPLVQPLIEELTALLRKADRRLRQASLHALDAIVKTASSGLDIMLCDTIIIEVAGVLSDSDLHMCAMALSVLSSIVSQQPCCAAAVSDSALKPTFELLKSPLLQGSVLEPMQRLFSLLVRSEQPETSFDSLYIMLVEAGRVAASRQQIHSVAKIIASLCTAAGDGACRGTVDALVDGLRTLDDNVVVSLYCLGEIGKLRDLDLFASSEAMIRKCFESPLEEVKSAASFALGCMVAGNAHKHLPELVAQIESSPKQEYLLLHALKEVIVTLSDTSSKGTIVAEDYNRILQILLEHAKNEEEGIRNVVAECLGKLVLMGPEDILVELEAATGSENSYLRATVATSVRFAVLEKPHPVDQWLRPRIPAFLGLIEDSTWFVRKAAIQTLSSIVHVRMDLLGDSLVRIMPAVYKQTAVLPELVRTVDLGPFKHVVDDGLELRKATFECLSTIMENCFEVLNVDCFVSCLKEGIADHYDVKVPCHLLLAKLAETHGQTVLYVVDALAANLEKTLRTRLKSDAVKQEVDRHEDLLRSALKAIHAMSRIPNIEHQEKFAQMVARTIQSNPAMMSRYEAIQTEGELVEMMDLT</sequence>
<dbReference type="InterPro" id="IPR016024">
    <property type="entry name" value="ARM-type_fold"/>
</dbReference>
<keyword evidence="2" id="KW-0677">Repeat</keyword>
<proteinExistence type="inferred from homology"/>
<reference evidence="6" key="1">
    <citation type="submission" date="2021-01" db="EMBL/GenBank/DDBJ databases">
        <authorList>
            <person name="Corre E."/>
            <person name="Pelletier E."/>
            <person name="Niang G."/>
            <person name="Scheremetjew M."/>
            <person name="Finn R."/>
            <person name="Kale V."/>
            <person name="Holt S."/>
            <person name="Cochrane G."/>
            <person name="Meng A."/>
            <person name="Brown T."/>
            <person name="Cohen L."/>
        </authorList>
    </citation>
    <scope>NUCLEOTIDE SEQUENCE</scope>
    <source>
        <strain evidence="6">CCMP1897</strain>
    </source>
</reference>
<dbReference type="Pfam" id="PF08623">
    <property type="entry name" value="TIP120"/>
    <property type="match status" value="1"/>
</dbReference>
<feature type="region of interest" description="Disordered" evidence="4">
    <location>
        <begin position="333"/>
        <end position="371"/>
    </location>
</feature>
<dbReference type="Gene3D" id="1.25.10.10">
    <property type="entry name" value="Leucine-rich Repeat Variant"/>
    <property type="match status" value="1"/>
</dbReference>
<evidence type="ECO:0000313" key="6">
    <source>
        <dbReference type="EMBL" id="CAE0611856.1"/>
    </source>
</evidence>
<dbReference type="InterPro" id="IPR039852">
    <property type="entry name" value="CAND1/CAND2"/>
</dbReference>
<evidence type="ECO:0000256" key="4">
    <source>
        <dbReference type="SAM" id="MobiDB-lite"/>
    </source>
</evidence>
<evidence type="ECO:0000259" key="5">
    <source>
        <dbReference type="Pfam" id="PF08623"/>
    </source>
</evidence>
<evidence type="ECO:0000256" key="2">
    <source>
        <dbReference type="ARBA" id="ARBA00022737"/>
    </source>
</evidence>
<evidence type="ECO:0000256" key="3">
    <source>
        <dbReference type="ARBA" id="ARBA00022786"/>
    </source>
</evidence>
<organism evidence="6">
    <name type="scientific">Picocystis salinarum</name>
    <dbReference type="NCBI Taxonomy" id="88271"/>
    <lineage>
        <taxon>Eukaryota</taxon>
        <taxon>Viridiplantae</taxon>
        <taxon>Chlorophyta</taxon>
        <taxon>Picocystophyceae</taxon>
        <taxon>Picocystales</taxon>
        <taxon>Picocystaceae</taxon>
        <taxon>Picocystis</taxon>
    </lineage>
</organism>
<feature type="domain" description="TATA-binding protein interacting (TIP20)" evidence="5">
    <location>
        <begin position="1061"/>
        <end position="1220"/>
    </location>
</feature>
<keyword evidence="3" id="KW-0833">Ubl conjugation pathway</keyword>
<dbReference type="Pfam" id="PF25782">
    <property type="entry name" value="TPR_CAND1"/>
    <property type="match status" value="1"/>
</dbReference>
<dbReference type="InterPro" id="IPR011989">
    <property type="entry name" value="ARM-like"/>
</dbReference>
<dbReference type="PANTHER" id="PTHR12696">
    <property type="entry name" value="TIP120"/>
    <property type="match status" value="1"/>
</dbReference>
<evidence type="ECO:0000256" key="1">
    <source>
        <dbReference type="ARBA" id="ARBA00007657"/>
    </source>
</evidence>
<dbReference type="Pfam" id="PF02985">
    <property type="entry name" value="HEAT"/>
    <property type="match status" value="1"/>
</dbReference>
<dbReference type="GO" id="GO:0010265">
    <property type="term" value="P:SCF complex assembly"/>
    <property type="evidence" value="ECO:0007669"/>
    <property type="project" value="InterPro"/>
</dbReference>
<accession>A0A6U9RIX6</accession>
<dbReference type="EMBL" id="HBIS01006293">
    <property type="protein sequence ID" value="CAE0611856.1"/>
    <property type="molecule type" value="Transcribed_RNA"/>
</dbReference>
<gene>
    <name evidence="6" type="ORF">PSAL00342_LOCUS5691</name>
    <name evidence="7" type="ORF">PSAL00342_LOCUS5692</name>
</gene>
<dbReference type="AlphaFoldDB" id="A0A6U9RIX6"/>
<feature type="compositionally biased region" description="Acidic residues" evidence="4">
    <location>
        <begin position="349"/>
        <end position="370"/>
    </location>
</feature>
<dbReference type="SUPFAM" id="SSF48371">
    <property type="entry name" value="ARM repeat"/>
    <property type="match status" value="1"/>
</dbReference>
<protein>
    <recommendedName>
        <fullName evidence="5">TATA-binding protein interacting (TIP20) domain-containing protein</fullName>
    </recommendedName>
</protein>
<comment type="similarity">
    <text evidence="1">Belongs to the CAND family.</text>
</comment>